<dbReference type="SUPFAM" id="SSF57850">
    <property type="entry name" value="RING/U-box"/>
    <property type="match status" value="1"/>
</dbReference>
<keyword evidence="1" id="KW-0479">Metal-binding</keyword>
<dbReference type="InterPro" id="IPR017907">
    <property type="entry name" value="Znf_RING_CS"/>
</dbReference>
<keyword evidence="6" id="KW-0812">Transmembrane</keyword>
<keyword evidence="2 4" id="KW-0863">Zinc-finger</keyword>
<dbReference type="PANTHER" id="PTHR31014">
    <property type="entry name" value="MITOCHONDRIAL TRANSLATION SYSTEM COMPONENT PET127-RELATED"/>
    <property type="match status" value="1"/>
</dbReference>
<evidence type="ECO:0000259" key="7">
    <source>
        <dbReference type="PROSITE" id="PS50089"/>
    </source>
</evidence>
<dbReference type="PROSITE" id="PS50089">
    <property type="entry name" value="ZF_RING_2"/>
    <property type="match status" value="1"/>
</dbReference>
<dbReference type="SMART" id="SM00184">
    <property type="entry name" value="RING"/>
    <property type="match status" value="1"/>
</dbReference>
<protein>
    <recommendedName>
        <fullName evidence="7">RING-type domain-containing protein</fullName>
    </recommendedName>
</protein>
<feature type="compositionally biased region" description="Basic and acidic residues" evidence="5">
    <location>
        <begin position="1100"/>
        <end position="1109"/>
    </location>
</feature>
<dbReference type="CDD" id="cd16454">
    <property type="entry name" value="RING-H2_PA-TM-RING"/>
    <property type="match status" value="1"/>
</dbReference>
<dbReference type="PANTHER" id="PTHR31014:SF0">
    <property type="entry name" value="MITOCHONDRIAL TRANSLATION SYSTEM COMPONENT PET127-RELATED"/>
    <property type="match status" value="1"/>
</dbReference>
<dbReference type="InterPro" id="IPR001841">
    <property type="entry name" value="Znf_RING"/>
</dbReference>
<dbReference type="PROSITE" id="PS00518">
    <property type="entry name" value="ZF_RING_1"/>
    <property type="match status" value="1"/>
</dbReference>
<evidence type="ECO:0000256" key="5">
    <source>
        <dbReference type="SAM" id="MobiDB-lite"/>
    </source>
</evidence>
<proteinExistence type="predicted"/>
<feature type="compositionally biased region" description="Basic and acidic residues" evidence="5">
    <location>
        <begin position="1054"/>
        <end position="1066"/>
    </location>
</feature>
<evidence type="ECO:0000313" key="8">
    <source>
        <dbReference type="EMBL" id="OZJ04984.1"/>
    </source>
</evidence>
<evidence type="ECO:0000256" key="2">
    <source>
        <dbReference type="ARBA" id="ARBA00022771"/>
    </source>
</evidence>
<name>A0A261Y3C9_9FUNG</name>
<dbReference type="Pfam" id="PF08634">
    <property type="entry name" value="Pet127"/>
    <property type="match status" value="1"/>
</dbReference>
<feature type="region of interest" description="Disordered" evidence="5">
    <location>
        <begin position="1040"/>
        <end position="1109"/>
    </location>
</feature>
<gene>
    <name evidence="8" type="ORF">BZG36_01777</name>
</gene>
<feature type="domain" description="RING-type" evidence="7">
    <location>
        <begin position="948"/>
        <end position="1008"/>
    </location>
</feature>
<dbReference type="Gene3D" id="3.30.40.10">
    <property type="entry name" value="Zinc/RING finger domain, C3HC4 (zinc finger)"/>
    <property type="match status" value="1"/>
</dbReference>
<sequence length="1109" mass="125354">MANLYRCPRCLVRRLHGVAGRVKEEVEGIRREGVSGSALGTTAAARESASIFYDRLKANHPTPQSTLSEYATIHPKRLLYERVEPTVSPKISQLAHNLDRVLFNPGVHYLQDPRSKVFNYDPYLRHICPPSEFDYNNLWSMAKRQDKKYVGSTSSMSAVLSHFYFLISGWKPVNTSSLSSAFADQSTNFTRASRAPASIFLRYNDGVYAVDVDKSNDVNETILSVLGRSMEKMLTLSPEEFQLYRKENSDALSDDRRQQPESYAYGKIANFLLRSQLDCQDDRLPNKVFDLKTRAVVPVRLDQRNYMEYQGYQLKRSHGLYESFEREYYDMMRSAFLKYSFQVRIGHMDGVFVAFHNTARIFGFQYISLDEMDARLFGNSTIGQQAFKTSLQLLSNVLDAVTEKYPKQTLRISFETRAKRQQMDVFVEAVPDVNVTDELEKSSSDFFVAEEPTFNPYLPMTQYVLDSYSTVNKIRQTEPIDLDPASSQEWDVHYNLRELPQTDGDIIANYKTMRRRQMTYLSAPDKEMPLLSKLKRISRRDLEMLEKDDEEESILYQPSQEIVNNAALVKRFKMYSKLKASRPPSDDVEPRSQIIRQLAPHRIDCFSNKKIKILCRKLQLPLSSKARENAQTLKTFAGEQYKLCIQNILQNDFRRLVAPTSTASGPITRDEVSQLSKAQLRIGCGLLGESKRGTTGGQDLVTVTVDPGQSFVGIMLDFDTGCPPNNTWSDVVANNRLTLPVDPSLLAEPIIAVVTQRGFCPFSTIYHTAVNVSHQAPFNLSGIFIADTYATMSMNDSSTFNQTDNDITPTQGITLPIVLFMNSLGTQLTSAMQSVYPQRAQNGILYFFLSATLVQTSNLSTIGIWFNVTIVLSVLILVAIGLYYGIHRYGWNPRYWRQREREFRASEVARRQAAMARAELKLKVLKTADITKFPLIVYDPAKVKNSTCPICLDDFRSASRPSGLGEDLEAASIAEPNIVRLLPCRHGFCSACVDDWLSTKSSLCPVCKFDYGDQVEEAGEEPQVAEEQAHTVELTVDSDHVESPLDSSDYEGPEQAHKSTSTDHLPETSSNNSQGAHDEWNDVPIVDDAGIALHASSPVPERHADRHEE</sequence>
<dbReference type="GO" id="GO:0000964">
    <property type="term" value="P:mitochondrial RNA 5'-end processing"/>
    <property type="evidence" value="ECO:0007669"/>
    <property type="project" value="TreeGrafter"/>
</dbReference>
<organism evidence="8 9">
    <name type="scientific">Bifiguratus adelaidae</name>
    <dbReference type="NCBI Taxonomy" id="1938954"/>
    <lineage>
        <taxon>Eukaryota</taxon>
        <taxon>Fungi</taxon>
        <taxon>Fungi incertae sedis</taxon>
        <taxon>Mucoromycota</taxon>
        <taxon>Mucoromycotina</taxon>
        <taxon>Endogonomycetes</taxon>
        <taxon>Endogonales</taxon>
        <taxon>Endogonales incertae sedis</taxon>
        <taxon>Bifiguratus</taxon>
    </lineage>
</organism>
<accession>A0A261Y3C9</accession>
<evidence type="ECO:0000256" key="6">
    <source>
        <dbReference type="SAM" id="Phobius"/>
    </source>
</evidence>
<evidence type="ECO:0000313" key="9">
    <source>
        <dbReference type="Proteomes" id="UP000242875"/>
    </source>
</evidence>
<dbReference type="OrthoDB" id="10249045at2759"/>
<dbReference type="InterPro" id="IPR013943">
    <property type="entry name" value="Pet127"/>
</dbReference>
<keyword evidence="9" id="KW-1185">Reference proteome</keyword>
<dbReference type="InterPro" id="IPR018957">
    <property type="entry name" value="Znf_C3HC4_RING-type"/>
</dbReference>
<keyword evidence="6" id="KW-0472">Membrane</keyword>
<keyword evidence="6" id="KW-1133">Transmembrane helix</keyword>
<comment type="caution">
    <text evidence="8">The sequence shown here is derived from an EMBL/GenBank/DDBJ whole genome shotgun (WGS) entry which is preliminary data.</text>
</comment>
<dbReference type="GO" id="GO:0005740">
    <property type="term" value="C:mitochondrial envelope"/>
    <property type="evidence" value="ECO:0007669"/>
    <property type="project" value="TreeGrafter"/>
</dbReference>
<feature type="transmembrane region" description="Helical" evidence="6">
    <location>
        <begin position="864"/>
        <end position="886"/>
    </location>
</feature>
<evidence type="ECO:0000256" key="1">
    <source>
        <dbReference type="ARBA" id="ARBA00022723"/>
    </source>
</evidence>
<evidence type="ECO:0000256" key="3">
    <source>
        <dbReference type="ARBA" id="ARBA00022833"/>
    </source>
</evidence>
<dbReference type="Proteomes" id="UP000242875">
    <property type="component" value="Unassembled WGS sequence"/>
</dbReference>
<keyword evidence="3" id="KW-0862">Zinc</keyword>
<dbReference type="EMBL" id="MVBO01000025">
    <property type="protein sequence ID" value="OZJ04984.1"/>
    <property type="molecule type" value="Genomic_DNA"/>
</dbReference>
<dbReference type="InterPro" id="IPR013083">
    <property type="entry name" value="Znf_RING/FYVE/PHD"/>
</dbReference>
<dbReference type="Pfam" id="PF00097">
    <property type="entry name" value="zf-C3HC4"/>
    <property type="match status" value="1"/>
</dbReference>
<reference evidence="8 9" key="1">
    <citation type="journal article" date="2017" name="Mycologia">
        <title>Bifiguratus adelaidae, gen. et sp. nov., a new member of Mucoromycotina in endophytic and soil-dwelling habitats.</title>
        <authorList>
            <person name="Torres-Cruz T.J."/>
            <person name="Billingsley Tobias T.L."/>
            <person name="Almatruk M."/>
            <person name="Hesse C."/>
            <person name="Kuske C.R."/>
            <person name="Desiro A."/>
            <person name="Benucci G.M."/>
            <person name="Bonito G."/>
            <person name="Stajich J.E."/>
            <person name="Dunlap C."/>
            <person name="Arnold A.E."/>
            <person name="Porras-Alfaro A."/>
        </authorList>
    </citation>
    <scope>NUCLEOTIDE SEQUENCE [LARGE SCALE GENOMIC DNA]</scope>
    <source>
        <strain evidence="8 9">AZ0501</strain>
    </source>
</reference>
<dbReference type="AlphaFoldDB" id="A0A261Y3C9"/>
<dbReference type="GO" id="GO:0008270">
    <property type="term" value="F:zinc ion binding"/>
    <property type="evidence" value="ECO:0007669"/>
    <property type="project" value="UniProtKB-KW"/>
</dbReference>
<evidence type="ECO:0000256" key="4">
    <source>
        <dbReference type="PROSITE-ProRule" id="PRU00175"/>
    </source>
</evidence>